<keyword evidence="6" id="KW-0472">Membrane</keyword>
<evidence type="ECO:0000313" key="10">
    <source>
        <dbReference type="Proteomes" id="UP000199517"/>
    </source>
</evidence>
<evidence type="ECO:0000256" key="4">
    <source>
        <dbReference type="PROSITE-ProRule" id="PRU00284"/>
    </source>
</evidence>
<dbReference type="STRING" id="32040.SAMN04489710_101431"/>
<evidence type="ECO:0000256" key="3">
    <source>
        <dbReference type="ARBA" id="ARBA00029447"/>
    </source>
</evidence>
<organism evidence="9 10">
    <name type="scientific">Paracidovorax konjaci</name>
    <dbReference type="NCBI Taxonomy" id="32040"/>
    <lineage>
        <taxon>Bacteria</taxon>
        <taxon>Pseudomonadati</taxon>
        <taxon>Pseudomonadota</taxon>
        <taxon>Betaproteobacteria</taxon>
        <taxon>Burkholderiales</taxon>
        <taxon>Comamonadaceae</taxon>
        <taxon>Paracidovorax</taxon>
    </lineage>
</organism>
<dbReference type="Pfam" id="PF12729">
    <property type="entry name" value="4HB_MCP_1"/>
    <property type="match status" value="1"/>
</dbReference>
<gene>
    <name evidence="9" type="ORF">SAMN04489710_101431</name>
</gene>
<dbReference type="RefSeq" id="WP_092949317.1">
    <property type="nucleotide sequence ID" value="NZ_FOMQ01000001.1"/>
</dbReference>
<keyword evidence="2" id="KW-0488">Methylation</keyword>
<proteinExistence type="inferred from homology"/>
<dbReference type="CDD" id="cd11386">
    <property type="entry name" value="MCP_signal"/>
    <property type="match status" value="1"/>
</dbReference>
<keyword evidence="6" id="KW-0812">Transmembrane</keyword>
<dbReference type="SMART" id="SM00304">
    <property type="entry name" value="HAMP"/>
    <property type="match status" value="1"/>
</dbReference>
<evidence type="ECO:0000259" key="8">
    <source>
        <dbReference type="PROSITE" id="PS50885"/>
    </source>
</evidence>
<comment type="subcellular location">
    <subcellularLocation>
        <location evidence="1">Membrane</location>
    </subcellularLocation>
</comment>
<feature type="region of interest" description="Disordered" evidence="5">
    <location>
        <begin position="585"/>
        <end position="620"/>
    </location>
</feature>
<name>A0A1I1RWT6_9BURK</name>
<dbReference type="Gene3D" id="1.10.287.950">
    <property type="entry name" value="Methyl-accepting chemotaxis protein"/>
    <property type="match status" value="1"/>
</dbReference>
<dbReference type="Pfam" id="PF00672">
    <property type="entry name" value="HAMP"/>
    <property type="match status" value="1"/>
</dbReference>
<dbReference type="GO" id="GO:0007165">
    <property type="term" value="P:signal transduction"/>
    <property type="evidence" value="ECO:0007669"/>
    <property type="project" value="UniProtKB-KW"/>
</dbReference>
<accession>A0A1I1RWT6</accession>
<dbReference type="InterPro" id="IPR003660">
    <property type="entry name" value="HAMP_dom"/>
</dbReference>
<dbReference type="InterPro" id="IPR004089">
    <property type="entry name" value="MCPsignal_dom"/>
</dbReference>
<dbReference type="CDD" id="cd06225">
    <property type="entry name" value="HAMP"/>
    <property type="match status" value="1"/>
</dbReference>
<dbReference type="PANTHER" id="PTHR43531">
    <property type="entry name" value="PROTEIN ICFG"/>
    <property type="match status" value="1"/>
</dbReference>
<dbReference type="GO" id="GO:0006935">
    <property type="term" value="P:chemotaxis"/>
    <property type="evidence" value="ECO:0007669"/>
    <property type="project" value="TreeGrafter"/>
</dbReference>
<dbReference type="SUPFAM" id="SSF58104">
    <property type="entry name" value="Methyl-accepting chemotaxis protein (MCP) signaling domain"/>
    <property type="match status" value="1"/>
</dbReference>
<feature type="domain" description="HAMP" evidence="8">
    <location>
        <begin position="211"/>
        <end position="263"/>
    </location>
</feature>
<dbReference type="PROSITE" id="PS50111">
    <property type="entry name" value="CHEMOTAXIS_TRANSDUC_2"/>
    <property type="match status" value="1"/>
</dbReference>
<dbReference type="InterPro" id="IPR024478">
    <property type="entry name" value="HlyB_4HB_MCP"/>
</dbReference>
<dbReference type="CDD" id="cd19411">
    <property type="entry name" value="MCP2201-like_sensor"/>
    <property type="match status" value="1"/>
</dbReference>
<feature type="compositionally biased region" description="Low complexity" evidence="5">
    <location>
        <begin position="585"/>
        <end position="597"/>
    </location>
</feature>
<dbReference type="GO" id="GO:0004888">
    <property type="term" value="F:transmembrane signaling receptor activity"/>
    <property type="evidence" value="ECO:0007669"/>
    <property type="project" value="TreeGrafter"/>
</dbReference>
<dbReference type="OrthoDB" id="9806477at2"/>
<dbReference type="InterPro" id="IPR047347">
    <property type="entry name" value="YvaQ-like_sensor"/>
</dbReference>
<evidence type="ECO:0000256" key="6">
    <source>
        <dbReference type="SAM" id="Phobius"/>
    </source>
</evidence>
<reference evidence="10" key="1">
    <citation type="submission" date="2016-10" db="EMBL/GenBank/DDBJ databases">
        <authorList>
            <person name="Varghese N."/>
            <person name="Submissions S."/>
        </authorList>
    </citation>
    <scope>NUCLEOTIDE SEQUENCE [LARGE SCALE GENOMIC DNA]</scope>
    <source>
        <strain evidence="10">DSM 7481</strain>
    </source>
</reference>
<dbReference type="FunFam" id="1.10.287.950:FF:000001">
    <property type="entry name" value="Methyl-accepting chemotaxis sensory transducer"/>
    <property type="match status" value="1"/>
</dbReference>
<evidence type="ECO:0000256" key="1">
    <source>
        <dbReference type="ARBA" id="ARBA00004370"/>
    </source>
</evidence>
<feature type="transmembrane region" description="Helical" evidence="6">
    <location>
        <begin position="188"/>
        <end position="210"/>
    </location>
</feature>
<keyword evidence="4" id="KW-0807">Transducer</keyword>
<evidence type="ECO:0000256" key="5">
    <source>
        <dbReference type="SAM" id="MobiDB-lite"/>
    </source>
</evidence>
<dbReference type="PROSITE" id="PS50885">
    <property type="entry name" value="HAMP"/>
    <property type="match status" value="1"/>
</dbReference>
<sequence length="620" mass="63143">MPRTLRVVHKLWIAVAALVIALTAVLGIAGHRYQRQQADAEAARAQMDLRTQAALRWAGLTETNAARTLSVILSGEPLLEAQFKDAIAATSAQISETQKALAAMDLTDADKAQMARIAAARQATLDLRGQARQLAAGGRRDEAQALVLQRYQPAVGAYLQALREFAQSQSQAADALRAGTAAALQRTLLAAAGAIALMLAGVVAGGMVLIRGIQGPLAQANAVAARIAAGDLATPVPQGRGDEFGELLRSLHAMGESLARMVRQVRQGTDGIATASAEIAAGNQDLSTRTEQASGNLQQTAVAMDQFAGTIAQSVGSARQASALAASASDVARRGGEVVGGVVSTMEDIHASSRKIADIIGVIDSIAFQTNILALNAAVEAARAGEQGRGFAVVAGEVRSLAQRSASAAQEIKQLIGASVERVESGARLVQEAGTTMTDIVQSVQRVTDMIGEITAATTEQNARVAQVNQSVGALDQMTQQNAALVEESAAAAQSLRDQAQQLAQATALFRVAGTAAGGGGAPAPAPGQAAAMAPQGAIARAPATLPAHTLRAAPAAQRTPLPRPAAVRAPSAAVPLAARAARAAPAAKPALATAPAGKTRPAPAPATQAAGADSDWETF</sequence>
<comment type="similarity">
    <text evidence="3">Belongs to the methyl-accepting chemotaxis (MCP) protein family.</text>
</comment>
<evidence type="ECO:0000313" key="9">
    <source>
        <dbReference type="EMBL" id="SFD38557.1"/>
    </source>
</evidence>
<dbReference type="GO" id="GO:0005886">
    <property type="term" value="C:plasma membrane"/>
    <property type="evidence" value="ECO:0007669"/>
    <property type="project" value="TreeGrafter"/>
</dbReference>
<dbReference type="SMART" id="SM00283">
    <property type="entry name" value="MA"/>
    <property type="match status" value="1"/>
</dbReference>
<keyword evidence="6" id="KW-1133">Transmembrane helix</keyword>
<dbReference type="Proteomes" id="UP000199517">
    <property type="component" value="Unassembled WGS sequence"/>
</dbReference>
<feature type="domain" description="Methyl-accepting transducer" evidence="7">
    <location>
        <begin position="268"/>
        <end position="497"/>
    </location>
</feature>
<dbReference type="InterPro" id="IPR051310">
    <property type="entry name" value="MCP_chemotaxis"/>
</dbReference>
<dbReference type="AlphaFoldDB" id="A0A1I1RWT6"/>
<dbReference type="PANTHER" id="PTHR43531:SF14">
    <property type="entry name" value="METHYL-ACCEPTING CHEMOTAXIS PROTEIN I-RELATED"/>
    <property type="match status" value="1"/>
</dbReference>
<dbReference type="EMBL" id="FOMQ01000001">
    <property type="protein sequence ID" value="SFD38557.1"/>
    <property type="molecule type" value="Genomic_DNA"/>
</dbReference>
<dbReference type="Pfam" id="PF00015">
    <property type="entry name" value="MCPsignal"/>
    <property type="match status" value="1"/>
</dbReference>
<evidence type="ECO:0000259" key="7">
    <source>
        <dbReference type="PROSITE" id="PS50111"/>
    </source>
</evidence>
<keyword evidence="10" id="KW-1185">Reference proteome</keyword>
<protein>
    <submittedName>
        <fullName evidence="9">Methyl-accepting chemotaxis protein</fullName>
    </submittedName>
</protein>
<evidence type="ECO:0000256" key="2">
    <source>
        <dbReference type="ARBA" id="ARBA00022481"/>
    </source>
</evidence>